<name>A0AAN9VHA7_9ORTH</name>
<gene>
    <name evidence="1" type="ORF">R5R35_005414</name>
</gene>
<evidence type="ECO:0000313" key="1">
    <source>
        <dbReference type="EMBL" id="KAK7863798.1"/>
    </source>
</evidence>
<protein>
    <submittedName>
        <fullName evidence="1">Uncharacterized protein</fullName>
    </submittedName>
</protein>
<dbReference type="AlphaFoldDB" id="A0AAN9VHA7"/>
<dbReference type="Proteomes" id="UP001378592">
    <property type="component" value="Unassembled WGS sequence"/>
</dbReference>
<sequence>MSRPDHVKGRLVHYLGAWLCPPPPLLGNHTSYQLEVAALLRQPAVFVGGLLRAVAAGSRATSEAKCAE</sequence>
<evidence type="ECO:0000313" key="2">
    <source>
        <dbReference type="Proteomes" id="UP001378592"/>
    </source>
</evidence>
<proteinExistence type="predicted"/>
<comment type="caution">
    <text evidence="1">The sequence shown here is derived from an EMBL/GenBank/DDBJ whole genome shotgun (WGS) entry which is preliminary data.</text>
</comment>
<accession>A0AAN9VHA7</accession>
<reference evidence="1 2" key="1">
    <citation type="submission" date="2024-03" db="EMBL/GenBank/DDBJ databases">
        <title>The genome assembly and annotation of the cricket Gryllus longicercus Weissman &amp; Gray.</title>
        <authorList>
            <person name="Szrajer S."/>
            <person name="Gray D."/>
            <person name="Ylla G."/>
        </authorList>
    </citation>
    <scope>NUCLEOTIDE SEQUENCE [LARGE SCALE GENOMIC DNA]</scope>
    <source>
        <strain evidence="1">DAG 2021-001</strain>
        <tissue evidence="1">Whole body minus gut</tissue>
    </source>
</reference>
<dbReference type="EMBL" id="JAZDUA010000220">
    <property type="protein sequence ID" value="KAK7863798.1"/>
    <property type="molecule type" value="Genomic_DNA"/>
</dbReference>
<organism evidence="1 2">
    <name type="scientific">Gryllus longicercus</name>
    <dbReference type="NCBI Taxonomy" id="2509291"/>
    <lineage>
        <taxon>Eukaryota</taxon>
        <taxon>Metazoa</taxon>
        <taxon>Ecdysozoa</taxon>
        <taxon>Arthropoda</taxon>
        <taxon>Hexapoda</taxon>
        <taxon>Insecta</taxon>
        <taxon>Pterygota</taxon>
        <taxon>Neoptera</taxon>
        <taxon>Polyneoptera</taxon>
        <taxon>Orthoptera</taxon>
        <taxon>Ensifera</taxon>
        <taxon>Gryllidea</taxon>
        <taxon>Grylloidea</taxon>
        <taxon>Gryllidae</taxon>
        <taxon>Gryllinae</taxon>
        <taxon>Gryllus</taxon>
    </lineage>
</organism>
<keyword evidence="2" id="KW-1185">Reference proteome</keyword>